<dbReference type="OrthoDB" id="66881at2759"/>
<accession>A0A1E3NDX3</accession>
<dbReference type="RefSeq" id="XP_019015435.1">
    <property type="nucleotide sequence ID" value="XM_019161920.1"/>
</dbReference>
<dbReference type="InterPro" id="IPR036188">
    <property type="entry name" value="FAD/NAD-bd_sf"/>
</dbReference>
<reference evidence="5 6" key="1">
    <citation type="journal article" date="2016" name="Proc. Natl. Acad. Sci. U.S.A.">
        <title>Comparative genomics of biotechnologically important yeasts.</title>
        <authorList>
            <person name="Riley R."/>
            <person name="Haridas S."/>
            <person name="Wolfe K.H."/>
            <person name="Lopes M.R."/>
            <person name="Hittinger C.T."/>
            <person name="Goeker M."/>
            <person name="Salamov A.A."/>
            <person name="Wisecaver J.H."/>
            <person name="Long T.M."/>
            <person name="Calvey C.H."/>
            <person name="Aerts A.L."/>
            <person name="Barry K.W."/>
            <person name="Choi C."/>
            <person name="Clum A."/>
            <person name="Coughlan A.Y."/>
            <person name="Deshpande S."/>
            <person name="Douglass A.P."/>
            <person name="Hanson S.J."/>
            <person name="Klenk H.-P."/>
            <person name="LaButti K.M."/>
            <person name="Lapidus A."/>
            <person name="Lindquist E.A."/>
            <person name="Lipzen A.M."/>
            <person name="Meier-Kolthoff J.P."/>
            <person name="Ohm R.A."/>
            <person name="Otillar R.P."/>
            <person name="Pangilinan J.L."/>
            <person name="Peng Y."/>
            <person name="Rokas A."/>
            <person name="Rosa C.A."/>
            <person name="Scheuner C."/>
            <person name="Sibirny A.A."/>
            <person name="Slot J.C."/>
            <person name="Stielow J.B."/>
            <person name="Sun H."/>
            <person name="Kurtzman C.P."/>
            <person name="Blackwell M."/>
            <person name="Grigoriev I.V."/>
            <person name="Jeffries T.W."/>
        </authorList>
    </citation>
    <scope>NUCLEOTIDE SEQUENCE [LARGE SCALE GENOMIC DNA]</scope>
    <source>
        <strain evidence="5 6">NRRL Y-2026</strain>
    </source>
</reference>
<dbReference type="Proteomes" id="UP000094455">
    <property type="component" value="Unassembled WGS sequence"/>
</dbReference>
<proteinExistence type="inferred from homology"/>
<dbReference type="GO" id="GO:0050660">
    <property type="term" value="F:flavin adenine dinucleotide binding"/>
    <property type="evidence" value="ECO:0007669"/>
    <property type="project" value="InterPro"/>
</dbReference>
<protein>
    <recommendedName>
        <fullName evidence="7">FAD/NAD(P)-binding domain-containing protein</fullName>
    </recommendedName>
</protein>
<keyword evidence="2" id="KW-0285">Flavoprotein</keyword>
<gene>
    <name evidence="5" type="ORF">PICMEDRAFT_18243</name>
</gene>
<dbReference type="EMBL" id="KV454007">
    <property type="protein sequence ID" value="ODQ44322.1"/>
    <property type="molecule type" value="Genomic_DNA"/>
</dbReference>
<evidence type="ECO:0000256" key="2">
    <source>
        <dbReference type="ARBA" id="ARBA00022630"/>
    </source>
</evidence>
<evidence type="ECO:0000256" key="1">
    <source>
        <dbReference type="ARBA" id="ARBA00009183"/>
    </source>
</evidence>
<evidence type="ECO:0000256" key="4">
    <source>
        <dbReference type="ARBA" id="ARBA00023002"/>
    </source>
</evidence>
<dbReference type="GO" id="GO:0004499">
    <property type="term" value="F:N,N-dimethylaniline monooxygenase activity"/>
    <property type="evidence" value="ECO:0007669"/>
    <property type="project" value="InterPro"/>
</dbReference>
<dbReference type="GeneID" id="30178607"/>
<dbReference type="Gene3D" id="3.50.50.60">
    <property type="entry name" value="FAD/NAD(P)-binding domain"/>
    <property type="match status" value="2"/>
</dbReference>
<sequence>MCLNKVVRSVAVIGGGPAGIACINELAHVSTNHVSTLEHNIRPASPAFNKIVCFEQNSKIGGVWNYFDTPDPKLPPLSIIKSGKYNKPDEIYEKSPSPTVQDLAKASFEHPFVQFSKKSFEEELKWSKNAAYKDLFTNIPEKFMRFSYTPYQNVSRGKFLDPLVSLTDVRNYLESIVVKYNLAEYFRLNSSVEAVEKNPETHKWRLTIRHKARYSNIEQWYTEEFDAVVVANGHCNVPFIPKIENLSEFVAKYPDVIRHSKSFRNASDYQHGNVLLCGSGTSSIDLTQYLSPVAKSVTISQRSESVYDWIRDCFKQSPDINFKPRIRRLLPDFGEVEFEDGTVGKYDHIILSTGYHYHFPFLDPSDEYVKIYNDSYESQSPISKIGNLYLYTFSTKDNSIATIGIPTTGLMFHTMEYSAAAIAGVFSGAKKLPDLKEQIRWDDSRTKIDQPEVPHRFQGFFTDKMEEQLLNPLFDLAAEGRSVPLAKDNLNPKEVEASNPALVKAYHALRSGKYSAQDLLK</sequence>
<dbReference type="InterPro" id="IPR050346">
    <property type="entry name" value="FMO-like"/>
</dbReference>
<dbReference type="PROSITE" id="PS51257">
    <property type="entry name" value="PROKAR_LIPOPROTEIN"/>
    <property type="match status" value="1"/>
</dbReference>
<organism evidence="5 6">
    <name type="scientific">Pichia membranifaciens NRRL Y-2026</name>
    <dbReference type="NCBI Taxonomy" id="763406"/>
    <lineage>
        <taxon>Eukaryota</taxon>
        <taxon>Fungi</taxon>
        <taxon>Dikarya</taxon>
        <taxon>Ascomycota</taxon>
        <taxon>Saccharomycotina</taxon>
        <taxon>Pichiomycetes</taxon>
        <taxon>Pichiales</taxon>
        <taxon>Pichiaceae</taxon>
        <taxon>Pichia</taxon>
    </lineage>
</organism>
<evidence type="ECO:0000313" key="6">
    <source>
        <dbReference type="Proteomes" id="UP000094455"/>
    </source>
</evidence>
<dbReference type="PANTHER" id="PTHR23023">
    <property type="entry name" value="DIMETHYLANILINE MONOOXYGENASE"/>
    <property type="match status" value="1"/>
</dbReference>
<dbReference type="SUPFAM" id="SSF51905">
    <property type="entry name" value="FAD/NAD(P)-binding domain"/>
    <property type="match status" value="2"/>
</dbReference>
<keyword evidence="6" id="KW-1185">Reference proteome</keyword>
<dbReference type="Pfam" id="PF00743">
    <property type="entry name" value="FMO-like"/>
    <property type="match status" value="2"/>
</dbReference>
<keyword evidence="3" id="KW-0274">FAD</keyword>
<comment type="similarity">
    <text evidence="1">Belongs to the FMO family.</text>
</comment>
<dbReference type="STRING" id="763406.A0A1E3NDX3"/>
<name>A0A1E3NDX3_9ASCO</name>
<dbReference type="AlphaFoldDB" id="A0A1E3NDX3"/>
<dbReference type="GO" id="GO:0050661">
    <property type="term" value="F:NADP binding"/>
    <property type="evidence" value="ECO:0007669"/>
    <property type="project" value="InterPro"/>
</dbReference>
<keyword evidence="4" id="KW-0560">Oxidoreductase</keyword>
<evidence type="ECO:0000313" key="5">
    <source>
        <dbReference type="EMBL" id="ODQ44322.1"/>
    </source>
</evidence>
<dbReference type="InterPro" id="IPR020946">
    <property type="entry name" value="Flavin_mOase-like"/>
</dbReference>
<evidence type="ECO:0000256" key="3">
    <source>
        <dbReference type="ARBA" id="ARBA00022827"/>
    </source>
</evidence>
<evidence type="ECO:0008006" key="7">
    <source>
        <dbReference type="Google" id="ProtNLM"/>
    </source>
</evidence>